<feature type="transmembrane region" description="Helical" evidence="8">
    <location>
        <begin position="413"/>
        <end position="440"/>
    </location>
</feature>
<feature type="transmembrane region" description="Helical" evidence="8">
    <location>
        <begin position="49"/>
        <end position="67"/>
    </location>
</feature>
<reference evidence="9" key="1">
    <citation type="submission" date="2020-10" db="EMBL/GenBank/DDBJ databases">
        <authorList>
            <person name="Gilroy R."/>
        </authorList>
    </citation>
    <scope>NUCLEOTIDE SEQUENCE</scope>
    <source>
        <strain evidence="9">15467</strain>
    </source>
</reference>
<feature type="transmembrane region" description="Helical" evidence="8">
    <location>
        <begin position="446"/>
        <end position="467"/>
    </location>
</feature>
<evidence type="ECO:0000256" key="7">
    <source>
        <dbReference type="ARBA" id="ARBA00033270"/>
    </source>
</evidence>
<dbReference type="PROSITE" id="PS00428">
    <property type="entry name" value="FTSW_RODA_SPOVE"/>
    <property type="match status" value="1"/>
</dbReference>
<dbReference type="PANTHER" id="PTHR30474:SF1">
    <property type="entry name" value="PEPTIDOGLYCAN GLYCOSYLTRANSFERASE MRDB"/>
    <property type="match status" value="1"/>
</dbReference>
<reference evidence="9" key="2">
    <citation type="journal article" date="2021" name="PeerJ">
        <title>Extensive microbial diversity within the chicken gut microbiome revealed by metagenomics and culture.</title>
        <authorList>
            <person name="Gilroy R."/>
            <person name="Ravi A."/>
            <person name="Getino M."/>
            <person name="Pursley I."/>
            <person name="Horton D.L."/>
            <person name="Alikhan N.F."/>
            <person name="Baker D."/>
            <person name="Gharbi K."/>
            <person name="Hall N."/>
            <person name="Watson M."/>
            <person name="Adriaenssens E.M."/>
            <person name="Foster-Nyarko E."/>
            <person name="Jarju S."/>
            <person name="Secka A."/>
            <person name="Antonio M."/>
            <person name="Oren A."/>
            <person name="Chaudhuri R.R."/>
            <person name="La Ragione R."/>
            <person name="Hildebrand F."/>
            <person name="Pallen M.J."/>
        </authorList>
    </citation>
    <scope>NUCLEOTIDE SEQUENCE</scope>
    <source>
        <strain evidence="9">15467</strain>
    </source>
</reference>
<keyword evidence="4 8" id="KW-1133">Transmembrane helix</keyword>
<feature type="transmembrane region" description="Helical" evidence="8">
    <location>
        <begin position="288"/>
        <end position="307"/>
    </location>
</feature>
<dbReference type="GO" id="GO:0015648">
    <property type="term" value="F:lipid-linked peptidoglycan transporter activity"/>
    <property type="evidence" value="ECO:0007669"/>
    <property type="project" value="TreeGrafter"/>
</dbReference>
<keyword evidence="5 8" id="KW-0472">Membrane</keyword>
<evidence type="ECO:0000313" key="10">
    <source>
        <dbReference type="Proteomes" id="UP000823635"/>
    </source>
</evidence>
<feature type="transmembrane region" description="Helical" evidence="8">
    <location>
        <begin position="142"/>
        <end position="158"/>
    </location>
</feature>
<evidence type="ECO:0000256" key="8">
    <source>
        <dbReference type="SAM" id="Phobius"/>
    </source>
</evidence>
<feature type="transmembrane region" description="Helical" evidence="8">
    <location>
        <begin position="184"/>
        <end position="217"/>
    </location>
</feature>
<dbReference type="AlphaFoldDB" id="A0A9D9DJN5"/>
<feature type="transmembrane region" description="Helical" evidence="8">
    <location>
        <begin position="229"/>
        <end position="248"/>
    </location>
</feature>
<gene>
    <name evidence="9" type="primary">rodA</name>
    <name evidence="9" type="ORF">IAC68_00630</name>
</gene>
<feature type="transmembrane region" description="Helical" evidence="8">
    <location>
        <begin position="74"/>
        <end position="94"/>
    </location>
</feature>
<accession>A0A9D9DJN5</accession>
<dbReference type="EMBL" id="JADINB010000015">
    <property type="protein sequence ID" value="MBO8428426.1"/>
    <property type="molecule type" value="Genomic_DNA"/>
</dbReference>
<feature type="transmembrane region" description="Helical" evidence="8">
    <location>
        <begin position="12"/>
        <end position="29"/>
    </location>
</feature>
<dbReference type="GO" id="GO:0005886">
    <property type="term" value="C:plasma membrane"/>
    <property type="evidence" value="ECO:0007669"/>
    <property type="project" value="TreeGrafter"/>
</dbReference>
<feature type="transmembrane region" description="Helical" evidence="8">
    <location>
        <begin position="260"/>
        <end position="279"/>
    </location>
</feature>
<evidence type="ECO:0000256" key="3">
    <source>
        <dbReference type="ARBA" id="ARBA00022960"/>
    </source>
</evidence>
<feature type="transmembrane region" description="Helical" evidence="8">
    <location>
        <begin position="382"/>
        <end position="401"/>
    </location>
</feature>
<dbReference type="GO" id="GO:0008360">
    <property type="term" value="P:regulation of cell shape"/>
    <property type="evidence" value="ECO:0007669"/>
    <property type="project" value="UniProtKB-KW"/>
</dbReference>
<dbReference type="GO" id="GO:0051301">
    <property type="term" value="P:cell division"/>
    <property type="evidence" value="ECO:0007669"/>
    <property type="project" value="InterPro"/>
</dbReference>
<dbReference type="PANTHER" id="PTHR30474">
    <property type="entry name" value="CELL CYCLE PROTEIN"/>
    <property type="match status" value="1"/>
</dbReference>
<evidence type="ECO:0000256" key="6">
    <source>
        <dbReference type="ARBA" id="ARBA00032370"/>
    </source>
</evidence>
<dbReference type="Pfam" id="PF01098">
    <property type="entry name" value="FTSW_RODA_SPOVE"/>
    <property type="match status" value="2"/>
</dbReference>
<evidence type="ECO:0000256" key="1">
    <source>
        <dbReference type="ARBA" id="ARBA00004141"/>
    </source>
</evidence>
<dbReference type="GO" id="GO:0032153">
    <property type="term" value="C:cell division site"/>
    <property type="evidence" value="ECO:0007669"/>
    <property type="project" value="TreeGrafter"/>
</dbReference>
<comment type="caution">
    <text evidence="9">The sequence shown here is derived from an EMBL/GenBank/DDBJ whole genome shotgun (WGS) entry which is preliminary data.</text>
</comment>
<proteinExistence type="predicted"/>
<evidence type="ECO:0000256" key="4">
    <source>
        <dbReference type="ARBA" id="ARBA00022989"/>
    </source>
</evidence>
<dbReference type="NCBIfam" id="NF037961">
    <property type="entry name" value="RodA_shape"/>
    <property type="match status" value="2"/>
</dbReference>
<organism evidence="9 10">
    <name type="scientific">Candidatus Egerieousia excrementavium</name>
    <dbReference type="NCBI Taxonomy" id="2840778"/>
    <lineage>
        <taxon>Bacteria</taxon>
        <taxon>Pseudomonadati</taxon>
        <taxon>Bacteroidota</taxon>
        <taxon>Bacteroidia</taxon>
        <taxon>Bacteroidales</taxon>
        <taxon>Candidatus Egerieousia</taxon>
    </lineage>
</organism>
<keyword evidence="3" id="KW-0133">Cell shape</keyword>
<keyword evidence="2 8" id="KW-0812">Transmembrane</keyword>
<evidence type="ECO:0000256" key="5">
    <source>
        <dbReference type="ARBA" id="ARBA00023136"/>
    </source>
</evidence>
<evidence type="ECO:0000313" key="9">
    <source>
        <dbReference type="EMBL" id="MBO8428426.1"/>
    </source>
</evidence>
<dbReference type="InterPro" id="IPR018365">
    <property type="entry name" value="Cell_cycle_FtsW-rel_CS"/>
</dbReference>
<comment type="subcellular location">
    <subcellularLocation>
        <location evidence="1">Membrane</location>
        <topology evidence="1">Multi-pass membrane protein</topology>
    </subcellularLocation>
</comment>
<protein>
    <recommendedName>
        <fullName evidence="7">Cell wall polymerase</fullName>
    </recommendedName>
    <alternativeName>
        <fullName evidence="6">Peptidoglycan polymerase</fullName>
    </alternativeName>
</protein>
<dbReference type="InterPro" id="IPR001182">
    <property type="entry name" value="FtsW/RodA"/>
</dbReference>
<dbReference type="Proteomes" id="UP000823635">
    <property type="component" value="Unassembled WGS sequence"/>
</dbReference>
<evidence type="ECO:0000256" key="2">
    <source>
        <dbReference type="ARBA" id="ARBA00022692"/>
    </source>
</evidence>
<name>A0A9D9DJN5_9BACT</name>
<sequence length="473" mass="53313">MKSIYRKLDWPLIICYLLLVAIGWLNIYSSIYSEEHNSILDFSQRYGMQFIWILSSFAIAAAILFAISPKVYSVLSPLIYVSVLFLLAAVLFLGTEVNGSNSWFVLGPVRFQPAEISKISTSLLLAYIMSRHNFRLSNMRDALLAAIILLVPMGLIIMEKETGSALVYAGFIFMFYREGLSGWLLAFGLMFILLFITTLAFSPLVSIIISLLAAAFLNGLFSHQTVRQTLVATAVALMLAYLPRIMLLEPFRFLQKTEPEYIAVAILLPVTIAATVYGVRKHFRHTKFVVLCFISAIIFIFSVNFIFDNILQPHQRARIENLLGIEEDLMGAGYNVHQSKIAIGSGGFWGKGFLNGTQTKFDFVPEQSTDFIFCTIGEEHGFAGSVAVILLYGFMIVRIILLSERQRNPFVRIYGYCVACCFFMHFFINIGMTIGLVPVIGIPLPFLSYGGSSLWSFTAMLFIFIRLDLERWK</sequence>